<organism evidence="5 6">
    <name type="scientific">Cimex lectularius</name>
    <name type="common">Bed bug</name>
    <name type="synonym">Acanthia lectularia</name>
    <dbReference type="NCBI Taxonomy" id="79782"/>
    <lineage>
        <taxon>Eukaryota</taxon>
        <taxon>Metazoa</taxon>
        <taxon>Ecdysozoa</taxon>
        <taxon>Arthropoda</taxon>
        <taxon>Hexapoda</taxon>
        <taxon>Insecta</taxon>
        <taxon>Pterygota</taxon>
        <taxon>Neoptera</taxon>
        <taxon>Paraneoptera</taxon>
        <taxon>Hemiptera</taxon>
        <taxon>Heteroptera</taxon>
        <taxon>Panheteroptera</taxon>
        <taxon>Cimicomorpha</taxon>
        <taxon>Cimicidae</taxon>
        <taxon>Cimex</taxon>
    </lineage>
</organism>
<dbReference type="PANTHER" id="PTHR19960">
    <property type="entry name" value="TEKTIN"/>
    <property type="match status" value="1"/>
</dbReference>
<comment type="subcellular location">
    <subcellularLocation>
        <location evidence="3">Cytoplasm</location>
        <location evidence="3">Cytoskeleton</location>
        <location evidence="3">Cilium axoneme</location>
    </subcellularLocation>
</comment>
<dbReference type="OrthoDB" id="9886517at2759"/>
<dbReference type="GO" id="GO:0060294">
    <property type="term" value="P:cilium movement involved in cell motility"/>
    <property type="evidence" value="ECO:0007669"/>
    <property type="project" value="UniProtKB-UniRule"/>
</dbReference>
<sequence length="504" mass="58068">MSGKTVMYTQLQPWSAAGAQPCMEPLNGPLVGQKTASFYDTPRPHPWRPTLGYETVELNPLGANTITNQVMDPCFTPKGMATEPLRFPNLVTGFDRNPSHAARAALYTRYTPYEWSQASISNYNEADTNRNFSERLRSDAIRIMRMTDEKTTAAQRDTGRRLGERLTDTVFWRNEVANELEKVVTESNLLQDTKRSVEKALQDCEPPLHIAQECLYHREHRQGIDLVHDQPEQYLLKEIENLHSCREKLLEMKKKIDEQLRSNRASQHELETDVRSKESALAIDNVCHQLNNFSRGINYYGGIDKYDNTLTTPETWSENSNRIALRSKNERSISTQLRSDAANLINACANEIWNCWNDTNAALARRSNEVLEVKNRLQLHLHKVQQEIFDIEKSLELLRKAIMDKTNPMKVAHTRLEARAHRKDIELCKDFAQNRLIQEVQEIGDTIEVLHRKLQEAEAQHQQLLMTRSTLEADLHTKVNSIFIDREKCLGMRRSFPITAAVSY</sequence>
<dbReference type="InterPro" id="IPR048256">
    <property type="entry name" value="Tektin-like"/>
</dbReference>
<keyword evidence="3" id="KW-0282">Flagellum</keyword>
<keyword evidence="4" id="KW-0175">Coiled coil</keyword>
<reference evidence="5" key="1">
    <citation type="submission" date="2022-01" db="UniProtKB">
        <authorList>
            <consortium name="EnsemblMetazoa"/>
        </authorList>
    </citation>
    <scope>IDENTIFICATION</scope>
</reference>
<dbReference type="GeneID" id="106665944"/>
<dbReference type="KEGG" id="clec:106665944"/>
<feature type="coiled-coil region" evidence="4">
    <location>
        <begin position="440"/>
        <end position="474"/>
    </location>
</feature>
<name>A0A8I6RRK3_CIMLE</name>
<keyword evidence="3" id="KW-0966">Cell projection</keyword>
<protein>
    <recommendedName>
        <fullName evidence="3">Tektin</fullName>
    </recommendedName>
</protein>
<evidence type="ECO:0000256" key="1">
    <source>
        <dbReference type="ARBA" id="ARBA00007209"/>
    </source>
</evidence>
<dbReference type="EnsemblMetazoa" id="XM_014392769.1">
    <property type="protein sequence ID" value="XP_014248255.1"/>
    <property type="gene ID" value="LOC106665944"/>
</dbReference>
<evidence type="ECO:0000256" key="4">
    <source>
        <dbReference type="SAM" id="Coils"/>
    </source>
</evidence>
<keyword evidence="3" id="KW-0969">Cilium</keyword>
<comment type="similarity">
    <text evidence="1 3">Belongs to the tektin family.</text>
</comment>
<dbReference type="GO" id="GO:0005930">
    <property type="term" value="C:axoneme"/>
    <property type="evidence" value="ECO:0007669"/>
    <property type="project" value="UniProtKB-SubCell"/>
</dbReference>
<dbReference type="InterPro" id="IPR000435">
    <property type="entry name" value="Tektins"/>
</dbReference>
<dbReference type="AlphaFoldDB" id="A0A8I6RRK3"/>
<dbReference type="PANTHER" id="PTHR19960:SF11">
    <property type="entry name" value="TEKTIN"/>
    <property type="match status" value="1"/>
</dbReference>
<evidence type="ECO:0000313" key="5">
    <source>
        <dbReference type="EnsemblMetazoa" id="XP_014248255.1"/>
    </source>
</evidence>
<keyword evidence="6" id="KW-1185">Reference proteome</keyword>
<dbReference type="OMA" id="CMEPISG"/>
<dbReference type="RefSeq" id="XP_014248255.1">
    <property type="nucleotide sequence ID" value="XM_014392769.1"/>
</dbReference>
<dbReference type="GO" id="GO:0005634">
    <property type="term" value="C:nucleus"/>
    <property type="evidence" value="ECO:0007669"/>
    <property type="project" value="TreeGrafter"/>
</dbReference>
<evidence type="ECO:0000313" key="6">
    <source>
        <dbReference type="Proteomes" id="UP000494040"/>
    </source>
</evidence>
<dbReference type="GO" id="GO:0060271">
    <property type="term" value="P:cilium assembly"/>
    <property type="evidence" value="ECO:0007669"/>
    <property type="project" value="UniProtKB-UniRule"/>
</dbReference>
<dbReference type="PRINTS" id="PR00511">
    <property type="entry name" value="TEKTIN"/>
</dbReference>
<keyword evidence="2" id="KW-0963">Cytoplasm</keyword>
<dbReference type="Pfam" id="PF03148">
    <property type="entry name" value="Tektin"/>
    <property type="match status" value="1"/>
</dbReference>
<evidence type="ECO:0000256" key="3">
    <source>
        <dbReference type="RuleBase" id="RU367040"/>
    </source>
</evidence>
<evidence type="ECO:0000256" key="2">
    <source>
        <dbReference type="ARBA" id="ARBA00022490"/>
    </source>
</evidence>
<proteinExistence type="inferred from homology"/>
<dbReference type="GO" id="GO:0015630">
    <property type="term" value="C:microtubule cytoskeleton"/>
    <property type="evidence" value="ECO:0007669"/>
    <property type="project" value="UniProtKB-UniRule"/>
</dbReference>
<dbReference type="Proteomes" id="UP000494040">
    <property type="component" value="Unassembled WGS sequence"/>
</dbReference>
<accession>A0A8I6RRK3</accession>